<evidence type="ECO:0000313" key="2">
    <source>
        <dbReference type="EMBL" id="GID78626.1"/>
    </source>
</evidence>
<dbReference type="InterPro" id="IPR016181">
    <property type="entry name" value="Acyl_CoA_acyltransferase"/>
</dbReference>
<dbReference type="Pfam" id="PF13508">
    <property type="entry name" value="Acetyltransf_7"/>
    <property type="match status" value="1"/>
</dbReference>
<dbReference type="EMBL" id="BOMI01000147">
    <property type="protein sequence ID" value="GID78626.1"/>
    <property type="molecule type" value="Genomic_DNA"/>
</dbReference>
<feature type="domain" description="N-acetyltransferase" evidence="1">
    <location>
        <begin position="121"/>
        <end position="248"/>
    </location>
</feature>
<evidence type="ECO:0000259" key="1">
    <source>
        <dbReference type="PROSITE" id="PS51186"/>
    </source>
</evidence>
<organism evidence="2 3">
    <name type="scientific">Paractinoplanes deccanensis</name>
    <dbReference type="NCBI Taxonomy" id="113561"/>
    <lineage>
        <taxon>Bacteria</taxon>
        <taxon>Bacillati</taxon>
        <taxon>Actinomycetota</taxon>
        <taxon>Actinomycetes</taxon>
        <taxon>Micromonosporales</taxon>
        <taxon>Micromonosporaceae</taxon>
        <taxon>Paractinoplanes</taxon>
    </lineage>
</organism>
<sequence length="248" mass="26207">MFVQTKDSFAYAFRDGIEALTSLVPGSYHTTAPNGTLLALTYSVIPALNPIVVPQADPDSDEVATLAGLAARKAGPVPWSVRLRGEPGERLREIAARHGRTTATSQPFMTATVDGARAVDASVRQIKGDEFRTFATVVAGVFGAPPELVSAVYTAEVLDSPQVAAFLAETPRGEPVAAGVAVITGEYAGLANIGTLPAFRGQGHARKVTEALLSSGAKHFYLHADEQTTGFFERFGFATAENWTMLTP</sequence>
<reference evidence="2 3" key="1">
    <citation type="submission" date="2021-01" db="EMBL/GenBank/DDBJ databases">
        <title>Whole genome shotgun sequence of Actinoplanes deccanensis NBRC 13994.</title>
        <authorList>
            <person name="Komaki H."/>
            <person name="Tamura T."/>
        </authorList>
    </citation>
    <scope>NUCLEOTIDE SEQUENCE [LARGE SCALE GENOMIC DNA]</scope>
    <source>
        <strain evidence="2 3">NBRC 13994</strain>
    </source>
</reference>
<dbReference type="CDD" id="cd04301">
    <property type="entry name" value="NAT_SF"/>
    <property type="match status" value="1"/>
</dbReference>
<dbReference type="SUPFAM" id="SSF55729">
    <property type="entry name" value="Acyl-CoA N-acyltransferases (Nat)"/>
    <property type="match status" value="1"/>
</dbReference>
<dbReference type="PROSITE" id="PS51186">
    <property type="entry name" value="GNAT"/>
    <property type="match status" value="1"/>
</dbReference>
<dbReference type="InterPro" id="IPR000182">
    <property type="entry name" value="GNAT_dom"/>
</dbReference>
<accession>A0ABQ3YF59</accession>
<evidence type="ECO:0000313" key="3">
    <source>
        <dbReference type="Proteomes" id="UP000609879"/>
    </source>
</evidence>
<gene>
    <name evidence="2" type="ORF">Ade02nite_72670</name>
</gene>
<keyword evidence="3" id="KW-1185">Reference proteome</keyword>
<comment type="caution">
    <text evidence="2">The sequence shown here is derived from an EMBL/GenBank/DDBJ whole genome shotgun (WGS) entry which is preliminary data.</text>
</comment>
<name>A0ABQ3YF59_9ACTN</name>
<protein>
    <recommendedName>
        <fullName evidence="1">N-acetyltransferase domain-containing protein</fullName>
    </recommendedName>
</protein>
<proteinExistence type="predicted"/>
<dbReference type="Proteomes" id="UP000609879">
    <property type="component" value="Unassembled WGS sequence"/>
</dbReference>
<dbReference type="Gene3D" id="3.40.630.30">
    <property type="match status" value="1"/>
</dbReference>